<feature type="region of interest" description="Disordered" evidence="1">
    <location>
        <begin position="160"/>
        <end position="200"/>
    </location>
</feature>
<feature type="domain" description="HTH cro/C1-type" evidence="3">
    <location>
        <begin position="24"/>
        <end position="56"/>
    </location>
</feature>
<dbReference type="SUPFAM" id="SSF47413">
    <property type="entry name" value="lambda repressor-like DNA-binding domains"/>
    <property type="match status" value="1"/>
</dbReference>
<evidence type="ECO:0000313" key="5">
    <source>
        <dbReference type="Proteomes" id="UP001447008"/>
    </source>
</evidence>
<accession>A0ABU9MYU2</accession>
<sequence>MSDSGEVAQQGEEGSAAIAIGKQLAGAREQQGLSQEQLARKLNLTVRKLDDLEQGRFARLGATIFVRGYIKAYCKVLALDSAPLLAAIEPEPQAQEQASMQSFSRRTEKEAHDNRLMLFSYAILAIILGSSLFWWWQDSDEPVVESTPLVADIVAAPAPESEQQDLVDESLESLQKQESEQAQQLNPQQGITESSDKVDNPQLNQDIAQVDQVDTGEQMLPQEAPLAAGEQRVVMRFSGECWVEVQDAKGKRLAYDIKQAGQELELVGLAPFAVTLGKHDVVSISVNGQAVDISHFPQNRLAKFSLPLTE</sequence>
<dbReference type="InterPro" id="IPR001387">
    <property type="entry name" value="Cro/C1-type_HTH"/>
</dbReference>
<dbReference type="Proteomes" id="UP001447008">
    <property type="component" value="Unassembled WGS sequence"/>
</dbReference>
<organism evidence="4 5">
    <name type="scientific">Pseudoalteromonas qingdaonensis</name>
    <dbReference type="NCBI Taxonomy" id="3131913"/>
    <lineage>
        <taxon>Bacteria</taxon>
        <taxon>Pseudomonadati</taxon>
        <taxon>Pseudomonadota</taxon>
        <taxon>Gammaproteobacteria</taxon>
        <taxon>Alteromonadales</taxon>
        <taxon>Pseudoalteromonadaceae</taxon>
        <taxon>Pseudoalteromonas</taxon>
    </lineage>
</organism>
<evidence type="ECO:0000256" key="1">
    <source>
        <dbReference type="SAM" id="MobiDB-lite"/>
    </source>
</evidence>
<evidence type="ECO:0000256" key="2">
    <source>
        <dbReference type="SAM" id="Phobius"/>
    </source>
</evidence>
<keyword evidence="2" id="KW-0472">Membrane</keyword>
<dbReference type="PANTHER" id="PTHR34475">
    <property type="match status" value="1"/>
</dbReference>
<proteinExistence type="predicted"/>
<dbReference type="RefSeq" id="WP_342678267.1">
    <property type="nucleotide sequence ID" value="NZ_JBCGCU010000008.1"/>
</dbReference>
<keyword evidence="2" id="KW-1133">Transmembrane helix</keyword>
<dbReference type="EMBL" id="JBCGCU010000008">
    <property type="protein sequence ID" value="MEM0515539.1"/>
    <property type="molecule type" value="Genomic_DNA"/>
</dbReference>
<comment type="caution">
    <text evidence="4">The sequence shown here is derived from an EMBL/GenBank/DDBJ whole genome shotgun (WGS) entry which is preliminary data.</text>
</comment>
<evidence type="ECO:0000313" key="4">
    <source>
        <dbReference type="EMBL" id="MEM0515539.1"/>
    </source>
</evidence>
<keyword evidence="5" id="KW-1185">Reference proteome</keyword>
<reference evidence="4 5" key="1">
    <citation type="submission" date="2024-03" db="EMBL/GenBank/DDBJ databases">
        <title>Pseudoalteromonas qingdaonensis sp. nov., isolated from the intestines of marine benthic organisms.</title>
        <authorList>
            <person name="Lin X."/>
            <person name="Fang S."/>
            <person name="Hu X."/>
        </authorList>
    </citation>
    <scope>NUCLEOTIDE SEQUENCE [LARGE SCALE GENOMIC DNA]</scope>
    <source>
        <strain evidence="4 5">YIC-827</strain>
    </source>
</reference>
<dbReference type="InterPro" id="IPR025194">
    <property type="entry name" value="RodZ-like_C"/>
</dbReference>
<evidence type="ECO:0000259" key="3">
    <source>
        <dbReference type="PROSITE" id="PS50943"/>
    </source>
</evidence>
<dbReference type="Pfam" id="PF13413">
    <property type="entry name" value="HTH_25"/>
    <property type="match status" value="1"/>
</dbReference>
<dbReference type="PANTHER" id="PTHR34475:SF1">
    <property type="entry name" value="CYTOSKELETON PROTEIN RODZ"/>
    <property type="match status" value="1"/>
</dbReference>
<dbReference type="Gene3D" id="1.10.260.40">
    <property type="entry name" value="lambda repressor-like DNA-binding domains"/>
    <property type="match status" value="1"/>
</dbReference>
<feature type="transmembrane region" description="Helical" evidence="2">
    <location>
        <begin position="116"/>
        <end position="136"/>
    </location>
</feature>
<protein>
    <submittedName>
        <fullName evidence="4">RodZ domain-containing protein</fullName>
    </submittedName>
</protein>
<keyword evidence="2" id="KW-0812">Transmembrane</keyword>
<dbReference type="InterPro" id="IPR010982">
    <property type="entry name" value="Lambda_DNA-bd_dom_sf"/>
</dbReference>
<feature type="compositionally biased region" description="Low complexity" evidence="1">
    <location>
        <begin position="172"/>
        <end position="185"/>
    </location>
</feature>
<feature type="compositionally biased region" description="Acidic residues" evidence="1">
    <location>
        <begin position="162"/>
        <end position="171"/>
    </location>
</feature>
<dbReference type="InterPro" id="IPR050400">
    <property type="entry name" value="Bact_Cytoskel_RodZ"/>
</dbReference>
<gene>
    <name evidence="4" type="ORF">WCN91_08965</name>
</gene>
<dbReference type="Pfam" id="PF13464">
    <property type="entry name" value="RodZ_C"/>
    <property type="match status" value="1"/>
</dbReference>
<dbReference type="PROSITE" id="PS50943">
    <property type="entry name" value="HTH_CROC1"/>
    <property type="match status" value="1"/>
</dbReference>
<name>A0ABU9MYU2_9GAMM</name>
<dbReference type="CDD" id="cd00093">
    <property type="entry name" value="HTH_XRE"/>
    <property type="match status" value="1"/>
</dbReference>